<name>A0A1S3HJ15_LINAN</name>
<dbReference type="KEGG" id="lak:106181724"/>
<dbReference type="GO" id="GO:0019902">
    <property type="term" value="F:phosphatase binding"/>
    <property type="evidence" value="ECO:0007669"/>
    <property type="project" value="TreeGrafter"/>
</dbReference>
<organism evidence="2 3">
    <name type="scientific">Lingula anatina</name>
    <name type="common">Brachiopod</name>
    <name type="synonym">Lingula unguis</name>
    <dbReference type="NCBI Taxonomy" id="7574"/>
    <lineage>
        <taxon>Eukaryota</taxon>
        <taxon>Metazoa</taxon>
        <taxon>Spiralia</taxon>
        <taxon>Lophotrochozoa</taxon>
        <taxon>Brachiopoda</taxon>
        <taxon>Linguliformea</taxon>
        <taxon>Lingulata</taxon>
        <taxon>Lingulida</taxon>
        <taxon>Linguloidea</taxon>
        <taxon>Lingulidae</taxon>
        <taxon>Lingula</taxon>
    </lineage>
</organism>
<dbReference type="PANTHER" id="PTHR34349:SF1">
    <property type="entry name" value="PROTEIN PHOSPHATASE 1 REGULATORY SUBUNIT 32"/>
    <property type="match status" value="1"/>
</dbReference>
<proteinExistence type="predicted"/>
<dbReference type="GeneID" id="106155256"/>
<protein>
    <submittedName>
        <fullName evidence="3 4">Protein phosphatase 1 regulatory subunit 32</fullName>
    </submittedName>
</protein>
<evidence type="ECO:0000313" key="3">
    <source>
        <dbReference type="RefSeq" id="XP_013385451.1"/>
    </source>
</evidence>
<dbReference type="InterPro" id="IPR031410">
    <property type="entry name" value="SAXO4"/>
</dbReference>
<evidence type="ECO:0000313" key="2">
    <source>
        <dbReference type="Proteomes" id="UP000085678"/>
    </source>
</evidence>
<accession>A0A1S3HJ15</accession>
<evidence type="ECO:0000313" key="4">
    <source>
        <dbReference type="RefSeq" id="XP_013421643.1"/>
    </source>
</evidence>
<feature type="compositionally biased region" description="Basic and acidic residues" evidence="1">
    <location>
        <begin position="181"/>
        <end position="194"/>
    </location>
</feature>
<feature type="region of interest" description="Disordered" evidence="1">
    <location>
        <begin position="382"/>
        <end position="405"/>
    </location>
</feature>
<dbReference type="STRING" id="7574.A0A1S3HJ15"/>
<dbReference type="Proteomes" id="UP000085678">
    <property type="component" value="Unplaced"/>
</dbReference>
<dbReference type="OrthoDB" id="9980630at2759"/>
<reference evidence="3 4" key="1">
    <citation type="submission" date="2025-04" db="UniProtKB">
        <authorList>
            <consortium name="RefSeq"/>
        </authorList>
    </citation>
    <scope>IDENTIFICATION</scope>
    <source>
        <tissue evidence="3 4">Gonads</tissue>
    </source>
</reference>
<evidence type="ECO:0000256" key="1">
    <source>
        <dbReference type="SAM" id="MobiDB-lite"/>
    </source>
</evidence>
<dbReference type="GeneID" id="106181724"/>
<keyword evidence="2" id="KW-1185">Reference proteome</keyword>
<gene>
    <name evidence="3" type="primary">LOC106155256</name>
    <name evidence="4" type="synonym">LOC106181724</name>
</gene>
<dbReference type="Pfam" id="PF15691">
    <property type="entry name" value="PPP1R32"/>
    <property type="match status" value="1"/>
</dbReference>
<feature type="compositionally biased region" description="Basic and acidic residues" evidence="1">
    <location>
        <begin position="388"/>
        <end position="397"/>
    </location>
</feature>
<dbReference type="PANTHER" id="PTHR34349">
    <property type="entry name" value="PROTEIN PHOSPHATASE 1 REGULATORY SUBUNIT 32"/>
    <property type="match status" value="1"/>
</dbReference>
<dbReference type="AlphaFoldDB" id="A0A1S3HJ15"/>
<feature type="region of interest" description="Disordered" evidence="1">
    <location>
        <begin position="171"/>
        <end position="194"/>
    </location>
</feature>
<dbReference type="RefSeq" id="XP_013385451.1">
    <property type="nucleotide sequence ID" value="XM_013529997.1"/>
</dbReference>
<dbReference type="KEGG" id="lak:106155256"/>
<dbReference type="RefSeq" id="XP_013421643.1">
    <property type="nucleotide sequence ID" value="XM_013566189.1"/>
</dbReference>
<sequence>MPTMASLPYGSCSAHIQASKGADSNIMKFYCTEHASNYGKNWEKFRPRPSRHTGTGYLSNFRPGVYYSRRLDDVDNPAMARLIAKNYHSVTELAFQPYKVSSSGKDPLPMSVYQAGSGFIRQKPITAPTSRAVQSVCIDTRMSNASADILPRYKPLLHKIQSKDAVELENSGYGPGFMTTETKERFKGQPSERMDTTMKTLGPNEETGFTHAYNVEPVTYHPGSPYKGDRPGYITDRPTGRSIMKTHFQPSEFLHGGEPLPTIPIGSERGTGFTAGTKARPVFVNRVMGDAYDKADDMPRAKLERTKKQDPTEYMNMTHPNNYTSLAKDTFLGQQRPDKTEADRLETTGVGFKELTGFSENNDRFVQTSDNPRRFITHYATRFPDPTPEDKEREGHCRGGVHLQKSDGFTKSTAVHSYGPDINTTATLRSLHPYVGRSIRARDSYFDDHTHDLKLHRSVTVA</sequence>